<dbReference type="PROSITE" id="PS51206">
    <property type="entry name" value="SF3_HELICASE_1"/>
    <property type="match status" value="1"/>
</dbReference>
<dbReference type="InterPro" id="IPR006500">
    <property type="entry name" value="Helicase_put_C_phage/plasmid"/>
</dbReference>
<keyword evidence="2" id="KW-0378">Hydrolase</keyword>
<dbReference type="PANTHER" id="PTHR35372:SF2">
    <property type="entry name" value="SF3 HELICASE DOMAIN-CONTAINING PROTEIN"/>
    <property type="match status" value="1"/>
</dbReference>
<dbReference type="PANTHER" id="PTHR35372">
    <property type="entry name" value="ATP BINDING PROTEIN-RELATED"/>
    <property type="match status" value="1"/>
</dbReference>
<dbReference type="Gene3D" id="3.40.50.300">
    <property type="entry name" value="P-loop containing nucleotide triphosphate hydrolases"/>
    <property type="match status" value="1"/>
</dbReference>
<sequence>MYEYIPEEIKALKNWVCWKAVPDPKPDRPDHISKIPINPYTGGQAQSNNPETWSDFDTAVSCSRRFSGIGFIFNNSGYFGVDLDGKTDALKAFEGGDDNNIIGEFIHTLQSYTEKSQSGTGIHIICKGSLPKGGRRSDKNGVEMYESGRFFVMTGNICAEYAEITDGTEAIKGLHEKYIGGGREPQQRREISSAPCSLSVSEALEAARRSKQGAMFSDLYAGRFENYFKSQSEADLSLCNMLSFWLGADPDKIDEAFRASGLYRDKWDRRQSGSTYGRITIKKAVDSTREVYNPKGGSESYSISINGSSEKPALHTMDDMGNALRIMDKFGEKIRYNHVERRWMYYDERRWCYDDTGTIYRIADSAIDDMKKEYAYYLSENGAEDDITKAFEKHMKASRSRKSKKNMVEELQHHVPILPSSLDRYKTIVNAPNGMIDLKTGELLPHDPQKYITKILSAEYTDHADCPQWQSFLIDIFNGDRELIRYVQKAVGYCLTGSTSEQCVFFLYGTGRNGKSTFLEVLRDVFGGYITNIQPETIMVRSSGNGNASSDIARLKGARLVTSVEPNEGMRINEGLLKQLTGDDVVTARKLYSDEFEFKPEFKLWMATNHKPIIRGTDTGIWRRIHLIPFTVQIPPEKVDRRLPFKLRSELPAILRWCVDGCILWQREGLGMPAAVLNSVNEYRREMDVISTFIDARCVVAEGESISANKLFAVYSQWCEEFCEYRMSSTKFGVEMSKRFPKLRTSAGQIYRGIALSDVPQSRFTVNY</sequence>
<dbReference type="Pfam" id="PF03288">
    <property type="entry name" value="Pox_D5"/>
    <property type="match status" value="1"/>
</dbReference>
<evidence type="ECO:0000256" key="1">
    <source>
        <dbReference type="ARBA" id="ARBA00022741"/>
    </source>
</evidence>
<evidence type="ECO:0000259" key="5">
    <source>
        <dbReference type="PROSITE" id="PS51206"/>
    </source>
</evidence>
<dbReference type="Pfam" id="PF19263">
    <property type="entry name" value="DUF5906"/>
    <property type="match status" value="1"/>
</dbReference>
<dbReference type="GO" id="GO:0004386">
    <property type="term" value="F:helicase activity"/>
    <property type="evidence" value="ECO:0007669"/>
    <property type="project" value="UniProtKB-KW"/>
</dbReference>
<evidence type="ECO:0000256" key="3">
    <source>
        <dbReference type="ARBA" id="ARBA00022806"/>
    </source>
</evidence>
<organism evidence="6">
    <name type="scientific">Siphoviridae sp. ctcuE16</name>
    <dbReference type="NCBI Taxonomy" id="2826397"/>
    <lineage>
        <taxon>Viruses</taxon>
        <taxon>Duplodnaviria</taxon>
        <taxon>Heunggongvirae</taxon>
        <taxon>Uroviricota</taxon>
        <taxon>Caudoviricetes</taxon>
    </lineage>
</organism>
<evidence type="ECO:0000313" key="6">
    <source>
        <dbReference type="EMBL" id="DAE23405.1"/>
    </source>
</evidence>
<dbReference type="GO" id="GO:0016787">
    <property type="term" value="F:hydrolase activity"/>
    <property type="evidence" value="ECO:0007669"/>
    <property type="project" value="UniProtKB-KW"/>
</dbReference>
<dbReference type="NCBIfam" id="TIGR01613">
    <property type="entry name" value="primase_Cterm"/>
    <property type="match status" value="1"/>
</dbReference>
<dbReference type="EMBL" id="BK015753">
    <property type="protein sequence ID" value="DAE23405.1"/>
    <property type="molecule type" value="Genomic_DNA"/>
</dbReference>
<protein>
    <submittedName>
        <fullName evidence="6">DsDNA helicase</fullName>
    </submittedName>
</protein>
<feature type="domain" description="SF3 helicase" evidence="5">
    <location>
        <begin position="482"/>
        <end position="643"/>
    </location>
</feature>
<dbReference type="GO" id="GO:0005524">
    <property type="term" value="F:ATP binding"/>
    <property type="evidence" value="ECO:0007669"/>
    <property type="project" value="UniProtKB-KW"/>
</dbReference>
<keyword evidence="3 6" id="KW-0347">Helicase</keyword>
<dbReference type="InterPro" id="IPR014818">
    <property type="entry name" value="Phage/plasmid_primase_P4_C"/>
</dbReference>
<dbReference type="InterPro" id="IPR045455">
    <property type="entry name" value="NrS-1_pol-like_helicase"/>
</dbReference>
<dbReference type="InterPro" id="IPR054468">
    <property type="entry name" value="NrSPol-like_HBD"/>
</dbReference>
<dbReference type="Pfam" id="PF22763">
    <property type="entry name" value="NrS1-1_pol-like_HBD"/>
    <property type="match status" value="1"/>
</dbReference>
<accession>A0A8S5QXF6</accession>
<dbReference type="InterPro" id="IPR027417">
    <property type="entry name" value="P-loop_NTPase"/>
</dbReference>
<reference evidence="6" key="1">
    <citation type="journal article" date="2021" name="Proc. Natl. Acad. Sci. U.S.A.">
        <title>A Catalog of Tens of Thousands of Viruses from Human Metagenomes Reveals Hidden Associations with Chronic Diseases.</title>
        <authorList>
            <person name="Tisza M.J."/>
            <person name="Buck C.B."/>
        </authorList>
    </citation>
    <scope>NUCLEOTIDE SEQUENCE</scope>
    <source>
        <strain evidence="6">CtcuE16</strain>
    </source>
</reference>
<name>A0A8S5QXF6_9CAUD</name>
<dbReference type="InterPro" id="IPR014015">
    <property type="entry name" value="Helicase_SF3_DNA-vir"/>
</dbReference>
<dbReference type="SUPFAM" id="SSF52540">
    <property type="entry name" value="P-loop containing nucleoside triphosphate hydrolases"/>
    <property type="match status" value="1"/>
</dbReference>
<keyword evidence="1" id="KW-0547">Nucleotide-binding</keyword>
<dbReference type="Pfam" id="PF08706">
    <property type="entry name" value="D5_N"/>
    <property type="match status" value="1"/>
</dbReference>
<dbReference type="SMART" id="SM00885">
    <property type="entry name" value="D5_N"/>
    <property type="match status" value="1"/>
</dbReference>
<evidence type="ECO:0000256" key="2">
    <source>
        <dbReference type="ARBA" id="ARBA00022801"/>
    </source>
</evidence>
<proteinExistence type="predicted"/>
<dbReference type="InterPro" id="IPR051620">
    <property type="entry name" value="ORF904-like_C"/>
</dbReference>
<keyword evidence="4" id="KW-0067">ATP-binding</keyword>
<evidence type="ECO:0000256" key="4">
    <source>
        <dbReference type="ARBA" id="ARBA00022840"/>
    </source>
</evidence>
<dbReference type="InterPro" id="IPR004968">
    <property type="entry name" value="DNA_primase/NTPase_C"/>
</dbReference>